<dbReference type="Proteomes" id="UP001500200">
    <property type="component" value="Unassembled WGS sequence"/>
</dbReference>
<dbReference type="PANTHER" id="PTHR30146">
    <property type="entry name" value="LACI-RELATED TRANSCRIPTIONAL REPRESSOR"/>
    <property type="match status" value="1"/>
</dbReference>
<keyword evidence="1" id="KW-0805">Transcription regulation</keyword>
<dbReference type="Pfam" id="PF13377">
    <property type="entry name" value="Peripla_BP_3"/>
    <property type="match status" value="1"/>
</dbReference>
<keyword evidence="3" id="KW-0804">Transcription</keyword>
<dbReference type="EMBL" id="BAABKK010000038">
    <property type="protein sequence ID" value="GAA5201602.1"/>
    <property type="molecule type" value="Genomic_DNA"/>
</dbReference>
<evidence type="ECO:0000256" key="2">
    <source>
        <dbReference type="ARBA" id="ARBA00023125"/>
    </source>
</evidence>
<dbReference type="SUPFAM" id="SSF53822">
    <property type="entry name" value="Periplasmic binding protein-like I"/>
    <property type="match status" value="1"/>
</dbReference>
<dbReference type="CDD" id="cd06267">
    <property type="entry name" value="PBP1_LacI_sugar_binding-like"/>
    <property type="match status" value="1"/>
</dbReference>
<evidence type="ECO:0000313" key="5">
    <source>
        <dbReference type="EMBL" id="GAA5201602.1"/>
    </source>
</evidence>
<comment type="caution">
    <text evidence="5">The sequence shown here is derived from an EMBL/GenBank/DDBJ whole genome shotgun (WGS) entry which is preliminary data.</text>
</comment>
<organism evidence="5 6">
    <name type="scientific">Arthrobacter gyeryongensis</name>
    <dbReference type="NCBI Taxonomy" id="1650592"/>
    <lineage>
        <taxon>Bacteria</taxon>
        <taxon>Bacillati</taxon>
        <taxon>Actinomycetota</taxon>
        <taxon>Actinomycetes</taxon>
        <taxon>Micrococcales</taxon>
        <taxon>Micrococcaceae</taxon>
        <taxon>Arthrobacter</taxon>
    </lineage>
</organism>
<feature type="domain" description="HTH lacI-type" evidence="4">
    <location>
        <begin position="25"/>
        <end position="79"/>
    </location>
</feature>
<keyword evidence="2 5" id="KW-0238">DNA-binding</keyword>
<dbReference type="PROSITE" id="PS50932">
    <property type="entry name" value="HTH_LACI_2"/>
    <property type="match status" value="1"/>
</dbReference>
<dbReference type="InterPro" id="IPR000843">
    <property type="entry name" value="HTH_LacI"/>
</dbReference>
<dbReference type="SMART" id="SM00354">
    <property type="entry name" value="HTH_LACI"/>
    <property type="match status" value="1"/>
</dbReference>
<dbReference type="Gene3D" id="3.40.50.2300">
    <property type="match status" value="2"/>
</dbReference>
<accession>A0ABP9SSQ2</accession>
<dbReference type="InterPro" id="IPR010982">
    <property type="entry name" value="Lambda_DNA-bd_dom_sf"/>
</dbReference>
<gene>
    <name evidence="5" type="ORF">GCM10023346_46330</name>
</gene>
<protein>
    <submittedName>
        <fullName evidence="5">LacI family DNA-binding transcriptional regulator</fullName>
    </submittedName>
</protein>
<dbReference type="InterPro" id="IPR028082">
    <property type="entry name" value="Peripla_BP_I"/>
</dbReference>
<sequence length="360" mass="38369">MSAEEESASLAPQIQNSPNTATSKVTIYDIAHAAGVNASTVSRALGKKGRTAPRTQKLIEDIATELGYRVNPFARALPTGRTYLLGLIVGNVVDPSFLDVIRCAESTATAHGYNLILVGTPEAPEKEIATIQRIKGGVDGLILADPLMCDDQLREMSRDTPLVVIDRQTEGIPCVVPDVKKGVREAIRGLRENGHRKVAFVSGARDSWMSTRIGAEVQDACEWSGMEAIGIPSREPTVEGGRLTARNVVASGATAVLTCNDLLAIGLMQELQAASITVPDRMSIVGFGDAVGSVYTTPQLTTVRWNRGQTGTNAINLLVEILDASGTPARAVHLDTEVVIRGSIGRQNNAPSWLEVEAHD</sequence>
<dbReference type="Pfam" id="PF00356">
    <property type="entry name" value="LacI"/>
    <property type="match status" value="1"/>
</dbReference>
<dbReference type="CDD" id="cd01392">
    <property type="entry name" value="HTH_LacI"/>
    <property type="match status" value="1"/>
</dbReference>
<dbReference type="RefSeq" id="WP_345453206.1">
    <property type="nucleotide sequence ID" value="NZ_BAABKK010000038.1"/>
</dbReference>
<dbReference type="InterPro" id="IPR046335">
    <property type="entry name" value="LacI/GalR-like_sensor"/>
</dbReference>
<proteinExistence type="predicted"/>
<reference evidence="6" key="1">
    <citation type="journal article" date="2019" name="Int. J. Syst. Evol. Microbiol.">
        <title>The Global Catalogue of Microorganisms (GCM) 10K type strain sequencing project: providing services to taxonomists for standard genome sequencing and annotation.</title>
        <authorList>
            <consortium name="The Broad Institute Genomics Platform"/>
            <consortium name="The Broad Institute Genome Sequencing Center for Infectious Disease"/>
            <person name="Wu L."/>
            <person name="Ma J."/>
        </authorList>
    </citation>
    <scope>NUCLEOTIDE SEQUENCE [LARGE SCALE GENOMIC DNA]</scope>
    <source>
        <strain evidence="6">JCM 18514</strain>
    </source>
</reference>
<dbReference type="SUPFAM" id="SSF47413">
    <property type="entry name" value="lambda repressor-like DNA-binding domains"/>
    <property type="match status" value="1"/>
</dbReference>
<name>A0ABP9SSQ2_9MICC</name>
<dbReference type="Gene3D" id="1.10.260.40">
    <property type="entry name" value="lambda repressor-like DNA-binding domains"/>
    <property type="match status" value="1"/>
</dbReference>
<evidence type="ECO:0000256" key="3">
    <source>
        <dbReference type="ARBA" id="ARBA00023163"/>
    </source>
</evidence>
<evidence type="ECO:0000259" key="4">
    <source>
        <dbReference type="PROSITE" id="PS50932"/>
    </source>
</evidence>
<evidence type="ECO:0000313" key="6">
    <source>
        <dbReference type="Proteomes" id="UP001500200"/>
    </source>
</evidence>
<evidence type="ECO:0000256" key="1">
    <source>
        <dbReference type="ARBA" id="ARBA00023015"/>
    </source>
</evidence>
<keyword evidence="6" id="KW-1185">Reference proteome</keyword>
<dbReference type="GO" id="GO:0003677">
    <property type="term" value="F:DNA binding"/>
    <property type="evidence" value="ECO:0007669"/>
    <property type="project" value="UniProtKB-KW"/>
</dbReference>
<dbReference type="PANTHER" id="PTHR30146:SF138">
    <property type="entry name" value="TRANSCRIPTIONAL REGULATORY PROTEIN"/>
    <property type="match status" value="1"/>
</dbReference>